<dbReference type="PRINTS" id="PR00412">
    <property type="entry name" value="EPOXHYDRLASE"/>
</dbReference>
<accession>A0ABS9TU21</accession>
<dbReference type="PANTHER" id="PTHR43329">
    <property type="entry name" value="EPOXIDE HYDROLASE"/>
    <property type="match status" value="1"/>
</dbReference>
<evidence type="ECO:0000259" key="3">
    <source>
        <dbReference type="Pfam" id="PF00561"/>
    </source>
</evidence>
<evidence type="ECO:0000256" key="1">
    <source>
        <dbReference type="ARBA" id="ARBA00022801"/>
    </source>
</evidence>
<evidence type="ECO:0000256" key="2">
    <source>
        <dbReference type="SAM" id="MobiDB-lite"/>
    </source>
</evidence>
<dbReference type="Pfam" id="PF00561">
    <property type="entry name" value="Abhydrolase_1"/>
    <property type="match status" value="1"/>
</dbReference>
<feature type="region of interest" description="Disordered" evidence="2">
    <location>
        <begin position="1"/>
        <end position="21"/>
    </location>
</feature>
<gene>
    <name evidence="4" type="ORF">MMF94_40785</name>
</gene>
<name>A0ABS9TU21_9PSEU</name>
<dbReference type="GO" id="GO:0016787">
    <property type="term" value="F:hydrolase activity"/>
    <property type="evidence" value="ECO:0007669"/>
    <property type="project" value="UniProtKB-KW"/>
</dbReference>
<feature type="domain" description="AB hydrolase-1" evidence="3">
    <location>
        <begin position="42"/>
        <end position="289"/>
    </location>
</feature>
<dbReference type="SUPFAM" id="SSF53474">
    <property type="entry name" value="alpha/beta-Hydrolases"/>
    <property type="match status" value="1"/>
</dbReference>
<dbReference type="Proteomes" id="UP001299970">
    <property type="component" value="Unassembled WGS sequence"/>
</dbReference>
<sequence length="302" mass="33798">MAAAPSQSPSPNSQVEPPPGFASEYANVNGFRMHYVRGGTGPPVVLIHGFPETWSEWRDQLGPLSEEHTVIAVDLRGVGNSEVTQDGYQTAQMAQDVRELLKQLELHNGVQVVGHDIGLWVAYAYGAQWPLEVRRMAVMEAPIPDDSLYNFPAIEADPSTPSVWHFGMFQEPLAEHLIAGRERPFVEDFIGQFLGNKSAFSVADYDFYAQYLRQPGRTAAWLSMYRELREDVRQNEKFRAEGKLPMPILAIGGEASLGTKIADQWRQYAVNVDGQVLRGSGHWVTKEKPQELTAMLRSFLQP</sequence>
<dbReference type="InterPro" id="IPR029058">
    <property type="entry name" value="AB_hydrolase_fold"/>
</dbReference>
<dbReference type="Gene3D" id="3.40.50.1820">
    <property type="entry name" value="alpha/beta hydrolase"/>
    <property type="match status" value="1"/>
</dbReference>
<proteinExistence type="predicted"/>
<keyword evidence="1 4" id="KW-0378">Hydrolase</keyword>
<protein>
    <submittedName>
        <fullName evidence="4">Alpha/beta hydrolase</fullName>
    </submittedName>
</protein>
<evidence type="ECO:0000313" key="4">
    <source>
        <dbReference type="EMBL" id="MCH6172055.1"/>
    </source>
</evidence>
<organism evidence="4 5">
    <name type="scientific">Pseudonocardia alaniniphila</name>
    <dbReference type="NCBI Taxonomy" id="75291"/>
    <lineage>
        <taxon>Bacteria</taxon>
        <taxon>Bacillati</taxon>
        <taxon>Actinomycetota</taxon>
        <taxon>Actinomycetes</taxon>
        <taxon>Pseudonocardiales</taxon>
        <taxon>Pseudonocardiaceae</taxon>
        <taxon>Pseudonocardia</taxon>
    </lineage>
</organism>
<keyword evidence="5" id="KW-1185">Reference proteome</keyword>
<reference evidence="4 5" key="1">
    <citation type="submission" date="2022-03" db="EMBL/GenBank/DDBJ databases">
        <title>Pseudonocardia alaer sp. nov., a novel actinomycete isolated from reed forest soil.</title>
        <authorList>
            <person name="Wang L."/>
        </authorList>
    </citation>
    <scope>NUCLEOTIDE SEQUENCE [LARGE SCALE GENOMIC DNA]</scope>
    <source>
        <strain evidence="4 5">Y-16303</strain>
    </source>
</reference>
<comment type="caution">
    <text evidence="4">The sequence shown here is derived from an EMBL/GenBank/DDBJ whole genome shotgun (WGS) entry which is preliminary data.</text>
</comment>
<feature type="compositionally biased region" description="Low complexity" evidence="2">
    <location>
        <begin position="1"/>
        <end position="15"/>
    </location>
</feature>
<dbReference type="EMBL" id="JAKXMK010000055">
    <property type="protein sequence ID" value="MCH6172055.1"/>
    <property type="molecule type" value="Genomic_DNA"/>
</dbReference>
<dbReference type="InterPro" id="IPR000639">
    <property type="entry name" value="Epox_hydrolase-like"/>
</dbReference>
<evidence type="ECO:0000313" key="5">
    <source>
        <dbReference type="Proteomes" id="UP001299970"/>
    </source>
</evidence>
<dbReference type="InterPro" id="IPR000073">
    <property type="entry name" value="AB_hydrolase_1"/>
</dbReference>